<accession>G3MAI2</accession>
<dbReference type="RefSeq" id="YP_009015744.1">
    <property type="nucleotide sequence ID" value="NC_023719.1"/>
</dbReference>
<dbReference type="Proteomes" id="UP000009273">
    <property type="component" value="Segment"/>
</dbReference>
<keyword evidence="1" id="KW-1133">Transmembrane helix</keyword>
<evidence type="ECO:0000313" key="2">
    <source>
        <dbReference type="EMBL" id="AEO93699.1"/>
    </source>
</evidence>
<name>G3MAI2_9CAUD</name>
<reference evidence="2 3" key="1">
    <citation type="submission" date="2011-09" db="EMBL/GenBank/DDBJ databases">
        <authorList>
            <person name="Pope W.H."/>
            <person name="Pedulla M.L."/>
            <person name="Ford M.E."/>
            <person name="Peebles C.L."/>
            <person name="Hatfull G.H."/>
            <person name="Hendrix R.W."/>
        </authorList>
    </citation>
    <scope>NUCLEOTIDE SEQUENCE [LARGE SCALE GENOMIC DNA]</scope>
    <source>
        <strain evidence="2">G</strain>
    </source>
</reference>
<protein>
    <submittedName>
        <fullName evidence="2">Gp441</fullName>
    </submittedName>
</protein>
<feature type="transmembrane region" description="Helical" evidence="1">
    <location>
        <begin position="42"/>
        <end position="64"/>
    </location>
</feature>
<evidence type="ECO:0000313" key="3">
    <source>
        <dbReference type="Proteomes" id="UP000009273"/>
    </source>
</evidence>
<dbReference type="GeneID" id="18563655"/>
<gene>
    <name evidence="2" type="primary">441</name>
    <name evidence="2" type="ORF">G_441</name>
</gene>
<keyword evidence="1" id="KW-0472">Membrane</keyword>
<sequence length="183" mass="21473">MKILFISLAITVLFSLINFFLYRFISKKRLEYFNELFFELSAYQLCIIFCLPVMNIYYFIGMLLDLRNLKKEKINLELGLIEISDLNGTLLNEQQIEKIDAIVTMMTLLDYHIKTKYGIDGKKNHTCLQLTTSSNDINIDLSIYFVKDELTWSNLSIIERGTVVRVESDKIEKCLRLIEDFVN</sequence>
<dbReference type="EMBL" id="JN638751">
    <property type="protein sequence ID" value="AEO93699.1"/>
    <property type="molecule type" value="Genomic_DNA"/>
</dbReference>
<feature type="transmembrane region" description="Helical" evidence="1">
    <location>
        <begin position="5"/>
        <end position="22"/>
    </location>
</feature>
<keyword evidence="1" id="KW-0812">Transmembrane</keyword>
<evidence type="ECO:0000256" key="1">
    <source>
        <dbReference type="SAM" id="Phobius"/>
    </source>
</evidence>
<proteinExistence type="predicted"/>
<keyword evidence="3" id="KW-1185">Reference proteome</keyword>
<dbReference type="KEGG" id="vg:18563655"/>
<organism evidence="2 3">
    <name type="scientific">Bacillus phage G</name>
    <dbReference type="NCBI Taxonomy" id="2884420"/>
    <lineage>
        <taxon>Viruses</taxon>
        <taxon>Duplodnaviria</taxon>
        <taxon>Heunggongvirae</taxon>
        <taxon>Uroviricota</taxon>
        <taxon>Caudoviricetes</taxon>
        <taxon>Donellivirus</taxon>
        <taxon>Donellivirus gee</taxon>
    </lineage>
</organism>